<dbReference type="PANTHER" id="PTHR36050:SF1">
    <property type="entry name" value="O-FUCOSYLTRANSFERASE 30"/>
    <property type="match status" value="1"/>
</dbReference>
<gene>
    <name evidence="2" type="primary">MEF1_1</name>
    <name evidence="2" type="ORF">g.56900</name>
</gene>
<evidence type="ECO:0000313" key="2">
    <source>
        <dbReference type="EMBL" id="JAT67065.1"/>
    </source>
</evidence>
<dbReference type="Gene3D" id="3.40.50.11340">
    <property type="match status" value="1"/>
</dbReference>
<proteinExistence type="predicted"/>
<dbReference type="EMBL" id="GDJX01000871">
    <property type="protein sequence ID" value="JAT67065.1"/>
    <property type="molecule type" value="Transcribed_RNA"/>
</dbReference>
<evidence type="ECO:0000256" key="1">
    <source>
        <dbReference type="SAM" id="Phobius"/>
    </source>
</evidence>
<dbReference type="PANTHER" id="PTHR36050">
    <property type="entry name" value="O-FUCOSYLTRANSFERASE 30"/>
    <property type="match status" value="1"/>
</dbReference>
<accession>A0A1D1ZJZ8</accession>
<keyword evidence="1" id="KW-1133">Transmembrane helix</keyword>
<keyword evidence="2" id="KW-0251">Elongation factor</keyword>
<protein>
    <submittedName>
        <fullName evidence="2">Elongation factor G, mitochondrial</fullName>
    </submittedName>
</protein>
<keyword evidence="1" id="KW-0472">Membrane</keyword>
<sequence>MEAPQFRFRSGGRWRKRAPGRPVLLSGSLICASLFLFFLLSYLKILWPLSSPSSSVGITSPAHFPQCGGGSERLAASIGSQERFLWYAPHSGFSNQLAELKNAVLFAAILNRTLVVPPVLDHHAVVLGSCPKFRVADPSDLRASVWDHIMDLLRRRRYVSMGDIVDLPSVVSSSMVRLIDFRVFVSTWCGIDIDVTCSGSEAESLPRNLHQCKALLSGLQGNVDNCVYAVEDDCRMTVWTYGQDDDGILDIFQPDKELQKKKKFSYIRRRRDVYKALGPGSEAEMATVLAFGSLFSSPYKGSELYIDIHQVPVNSRIQSLLQSIEYLPFVREILDAGRDFALNKIKEPFLCAQLRLLDGQFKNHWKGTFSTLRQKIELLQAELKGKKTQGPIHIFIMTDLPSANWTGSYLAELMSNSDSFKIYSLHERDEPVIQASIKLMAAKHGLGTSFLPSKPSIRMKNRSCAPLILPDIVLYVEETVCSCASLGFVGTSGSSIAASIELMKRNNICNAATH</sequence>
<name>A0A1D1ZJZ8_9ARAE</name>
<organism evidence="2">
    <name type="scientific">Anthurium amnicola</name>
    <dbReference type="NCBI Taxonomy" id="1678845"/>
    <lineage>
        <taxon>Eukaryota</taxon>
        <taxon>Viridiplantae</taxon>
        <taxon>Streptophyta</taxon>
        <taxon>Embryophyta</taxon>
        <taxon>Tracheophyta</taxon>
        <taxon>Spermatophyta</taxon>
        <taxon>Magnoliopsida</taxon>
        <taxon>Liliopsida</taxon>
        <taxon>Araceae</taxon>
        <taxon>Pothoideae</taxon>
        <taxon>Potheae</taxon>
        <taxon>Anthurium</taxon>
    </lineage>
</organism>
<keyword evidence="1" id="KW-0812">Transmembrane</keyword>
<reference evidence="2" key="1">
    <citation type="submission" date="2015-07" db="EMBL/GenBank/DDBJ databases">
        <title>Transcriptome Assembly of Anthurium amnicola.</title>
        <authorList>
            <person name="Suzuki J."/>
        </authorList>
    </citation>
    <scope>NUCLEOTIDE SEQUENCE</scope>
</reference>
<dbReference type="AlphaFoldDB" id="A0A1D1ZJZ8"/>
<dbReference type="GO" id="GO:0003746">
    <property type="term" value="F:translation elongation factor activity"/>
    <property type="evidence" value="ECO:0007669"/>
    <property type="project" value="UniProtKB-KW"/>
</dbReference>
<feature type="transmembrane region" description="Helical" evidence="1">
    <location>
        <begin position="23"/>
        <end position="43"/>
    </location>
</feature>
<keyword evidence="2" id="KW-0648">Protein biosynthesis</keyword>